<dbReference type="PIRSF" id="PIRSF005096">
    <property type="entry name" value="GALM"/>
    <property type="match status" value="1"/>
</dbReference>
<dbReference type="Proteomes" id="UP000219494">
    <property type="component" value="Unassembled WGS sequence"/>
</dbReference>
<evidence type="ECO:0000256" key="5">
    <source>
        <dbReference type="PIRNR" id="PIRNR005096"/>
    </source>
</evidence>
<protein>
    <recommendedName>
        <fullName evidence="5">Aldose 1-epimerase</fullName>
        <ecNumber evidence="5">5.1.3.3</ecNumber>
    </recommendedName>
</protein>
<evidence type="ECO:0000256" key="6">
    <source>
        <dbReference type="PIRSR" id="PIRSR005096-1"/>
    </source>
</evidence>
<dbReference type="NCBIfam" id="NF008277">
    <property type="entry name" value="PRK11055.1"/>
    <property type="match status" value="1"/>
</dbReference>
<keyword evidence="3 5" id="KW-0413">Isomerase</keyword>
<keyword evidence="4 5" id="KW-0119">Carbohydrate metabolism</keyword>
<evidence type="ECO:0000256" key="9">
    <source>
        <dbReference type="SAM" id="SignalP"/>
    </source>
</evidence>
<feature type="chain" id="PRO_5011973101" description="Aldose 1-epimerase" evidence="9">
    <location>
        <begin position="22"/>
        <end position="383"/>
    </location>
</feature>
<feature type="signal peptide" evidence="9">
    <location>
        <begin position="1"/>
        <end position="21"/>
    </location>
</feature>
<dbReference type="EMBL" id="OBMI01000003">
    <property type="protein sequence ID" value="SOB87379.1"/>
    <property type="molecule type" value="Genomic_DNA"/>
</dbReference>
<evidence type="ECO:0000256" key="7">
    <source>
        <dbReference type="PIRSR" id="PIRSR005096-2"/>
    </source>
</evidence>
<dbReference type="RefSeq" id="WP_425443033.1">
    <property type="nucleotide sequence ID" value="NZ_OBMI01000003.1"/>
</dbReference>
<proteinExistence type="inferred from homology"/>
<feature type="binding site" evidence="8">
    <location>
        <begin position="101"/>
        <end position="102"/>
    </location>
    <ligand>
        <name>beta-D-galactose</name>
        <dbReference type="ChEBI" id="CHEBI:27667"/>
    </ligand>
</feature>
<feature type="binding site" evidence="7">
    <location>
        <position position="275"/>
    </location>
    <ligand>
        <name>beta-D-galactose</name>
        <dbReference type="ChEBI" id="CHEBI:27667"/>
    </ligand>
</feature>
<evidence type="ECO:0000256" key="3">
    <source>
        <dbReference type="ARBA" id="ARBA00023235"/>
    </source>
</evidence>
<dbReference type="GO" id="GO:0005737">
    <property type="term" value="C:cytoplasm"/>
    <property type="evidence" value="ECO:0007669"/>
    <property type="project" value="TreeGrafter"/>
</dbReference>
<keyword evidence="9" id="KW-0732">Signal</keyword>
<evidence type="ECO:0000256" key="4">
    <source>
        <dbReference type="ARBA" id="ARBA00023277"/>
    </source>
</evidence>
<comment type="similarity">
    <text evidence="2 5">Belongs to the aldose epimerase family.</text>
</comment>
<keyword evidence="11" id="KW-1185">Reference proteome</keyword>
<dbReference type="GO" id="GO:0030246">
    <property type="term" value="F:carbohydrate binding"/>
    <property type="evidence" value="ECO:0007669"/>
    <property type="project" value="InterPro"/>
</dbReference>
<sequence>MKAMMMALGLGLMAMADPAAAAEAKRSSFGRLPDGREVPAVTLTNRNGVSAKVIAYGAALQSMLVPDRAGRVADVTIGYADIDGYLRKPQFFGATVGRFANRIARGRFTLDGRQYQVPVNDGVNSLHGGTAGFDKVLWEVVRVTSGPSASVTLRYVSPDGDQGYPGTLTAEATYSLDEANALTIEYRATTDKPTIANITNHAFWNLAGEGSPGGAMRHLLTIPADTYLPTDAGAIPTGERASVRGTNFDFRQPRAIGDRVRDASDRQLVYGRGYDHNWIVGTAVTPDLHLTARVTEPVSGRGFELWSNQPGLQFYSGNFFDGTTINKADRILRMGDAIVLEPQIFPDTPNQRGFPTARLNPGETFRNTMVYRFTGVGRAAPRR</sequence>
<evidence type="ECO:0000256" key="2">
    <source>
        <dbReference type="ARBA" id="ARBA00006206"/>
    </source>
</evidence>
<name>A0A285R0Z8_9SPHN</name>
<evidence type="ECO:0000256" key="1">
    <source>
        <dbReference type="ARBA" id="ARBA00005028"/>
    </source>
</evidence>
<dbReference type="InterPro" id="IPR047215">
    <property type="entry name" value="Galactose_mutarotase-like"/>
</dbReference>
<dbReference type="CDD" id="cd09019">
    <property type="entry name" value="galactose_mutarotase_like"/>
    <property type="match status" value="1"/>
</dbReference>
<evidence type="ECO:0000313" key="11">
    <source>
        <dbReference type="Proteomes" id="UP000219494"/>
    </source>
</evidence>
<organism evidence="10 11">
    <name type="scientific">Sphingomonas guangdongensis</name>
    <dbReference type="NCBI Taxonomy" id="1141890"/>
    <lineage>
        <taxon>Bacteria</taxon>
        <taxon>Pseudomonadati</taxon>
        <taxon>Pseudomonadota</taxon>
        <taxon>Alphaproteobacteria</taxon>
        <taxon>Sphingomonadales</taxon>
        <taxon>Sphingomonadaceae</taxon>
        <taxon>Sphingomonas</taxon>
    </lineage>
</organism>
<comment type="catalytic activity">
    <reaction evidence="5">
        <text>alpha-D-glucose = beta-D-glucose</text>
        <dbReference type="Rhea" id="RHEA:10264"/>
        <dbReference type="ChEBI" id="CHEBI:15903"/>
        <dbReference type="ChEBI" id="CHEBI:17925"/>
        <dbReference type="EC" id="5.1.3.3"/>
    </reaction>
</comment>
<dbReference type="PANTHER" id="PTHR10091">
    <property type="entry name" value="ALDOSE-1-EPIMERASE"/>
    <property type="match status" value="1"/>
</dbReference>
<dbReference type="InterPro" id="IPR015443">
    <property type="entry name" value="Aldose_1-epimerase"/>
</dbReference>
<dbReference type="AlphaFoldDB" id="A0A285R0Z8"/>
<evidence type="ECO:0000256" key="8">
    <source>
        <dbReference type="PIRSR" id="PIRSR005096-3"/>
    </source>
</evidence>
<dbReference type="InterPro" id="IPR014718">
    <property type="entry name" value="GH-type_carb-bd"/>
</dbReference>
<dbReference type="UniPathway" id="UPA00242"/>
<feature type="active site" description="Proton acceptor" evidence="6">
    <location>
        <position position="341"/>
    </location>
</feature>
<gene>
    <name evidence="10" type="ORF">SAMN06297144_2511</name>
</gene>
<dbReference type="SUPFAM" id="SSF74650">
    <property type="entry name" value="Galactose mutarotase-like"/>
    <property type="match status" value="1"/>
</dbReference>
<evidence type="ECO:0000313" key="10">
    <source>
        <dbReference type="EMBL" id="SOB87379.1"/>
    </source>
</evidence>
<dbReference type="PANTHER" id="PTHR10091:SF0">
    <property type="entry name" value="GALACTOSE MUTAROTASE"/>
    <property type="match status" value="1"/>
</dbReference>
<dbReference type="EC" id="5.1.3.3" evidence="5"/>
<dbReference type="InterPro" id="IPR008183">
    <property type="entry name" value="Aldose_1/G6P_1-epimerase"/>
</dbReference>
<dbReference type="GO" id="GO:0004034">
    <property type="term" value="F:aldose 1-epimerase activity"/>
    <property type="evidence" value="ECO:0007669"/>
    <property type="project" value="UniProtKB-EC"/>
</dbReference>
<dbReference type="GO" id="GO:0006006">
    <property type="term" value="P:glucose metabolic process"/>
    <property type="evidence" value="ECO:0007669"/>
    <property type="project" value="TreeGrafter"/>
</dbReference>
<comment type="pathway">
    <text evidence="1 5">Carbohydrate metabolism; hexose metabolism.</text>
</comment>
<dbReference type="Pfam" id="PF01263">
    <property type="entry name" value="Aldose_epim"/>
    <property type="match status" value="1"/>
</dbReference>
<reference evidence="10 11" key="1">
    <citation type="submission" date="2017-07" db="EMBL/GenBank/DDBJ databases">
        <authorList>
            <person name="Sun Z.S."/>
            <person name="Albrecht U."/>
            <person name="Echele G."/>
            <person name="Lee C.C."/>
        </authorList>
    </citation>
    <scope>NUCLEOTIDE SEQUENCE [LARGE SCALE GENOMIC DNA]</scope>
    <source>
        <strain evidence="10 11">CGMCC 1.12672</strain>
    </source>
</reference>
<dbReference type="GO" id="GO:0033499">
    <property type="term" value="P:galactose catabolic process via UDP-galactose, Leloir pathway"/>
    <property type="evidence" value="ECO:0007669"/>
    <property type="project" value="TreeGrafter"/>
</dbReference>
<feature type="active site" description="Proton donor" evidence="6">
    <location>
        <position position="201"/>
    </location>
</feature>
<dbReference type="InterPro" id="IPR011013">
    <property type="entry name" value="Gal_mutarotase_sf_dom"/>
</dbReference>
<accession>A0A285R0Z8</accession>
<dbReference type="Gene3D" id="2.70.98.10">
    <property type="match status" value="1"/>
</dbReference>